<comment type="caution">
    <text evidence="2">The sequence shown here is derived from an EMBL/GenBank/DDBJ whole genome shotgun (WGS) entry which is preliminary data.</text>
</comment>
<dbReference type="Proteomes" id="UP001595645">
    <property type="component" value="Unassembled WGS sequence"/>
</dbReference>
<gene>
    <name evidence="2" type="ORF">ACFOSH_36185</name>
</gene>
<protein>
    <submittedName>
        <fullName evidence="2">Uncharacterized protein</fullName>
    </submittedName>
</protein>
<evidence type="ECO:0000313" key="3">
    <source>
        <dbReference type="Proteomes" id="UP001595645"/>
    </source>
</evidence>
<sequence length="193" mass="20215">MPPPPRKPSRLPPSNAAALAALRAGDKKPPVDPSRRDSQDKIGNGAVAAGLVRGPGTDPKFAVLKKDIAHKKHTVARSHPPAGKVATSAQNASVPPKDDEVAQGKTANAEKMNDAKPKDFDKEAFVKAVEKAIAEKAPKNLEQADEFAESGKPAEVKAEVAGKVGEGKADSAEHTDEEKRALVTATLQRSSTP</sequence>
<feature type="region of interest" description="Disordered" evidence="1">
    <location>
        <begin position="135"/>
        <end position="193"/>
    </location>
</feature>
<name>A0ABV7PAC2_9PSEU</name>
<evidence type="ECO:0000313" key="2">
    <source>
        <dbReference type="EMBL" id="MFC3454904.1"/>
    </source>
</evidence>
<proteinExistence type="predicted"/>
<dbReference type="RefSeq" id="WP_378244844.1">
    <property type="nucleotide sequence ID" value="NZ_JBHRWK010000076.1"/>
</dbReference>
<feature type="compositionally biased region" description="Basic and acidic residues" evidence="1">
    <location>
        <begin position="24"/>
        <end position="40"/>
    </location>
</feature>
<feature type="region of interest" description="Disordered" evidence="1">
    <location>
        <begin position="71"/>
        <end position="118"/>
    </location>
</feature>
<accession>A0ABV7PAC2</accession>
<dbReference type="EMBL" id="JBHRWK010000076">
    <property type="protein sequence ID" value="MFC3454904.1"/>
    <property type="molecule type" value="Genomic_DNA"/>
</dbReference>
<organism evidence="2 3">
    <name type="scientific">Amycolatopsis speibonae</name>
    <dbReference type="NCBI Taxonomy" id="1450224"/>
    <lineage>
        <taxon>Bacteria</taxon>
        <taxon>Bacillati</taxon>
        <taxon>Actinomycetota</taxon>
        <taxon>Actinomycetes</taxon>
        <taxon>Pseudonocardiales</taxon>
        <taxon>Pseudonocardiaceae</taxon>
        <taxon>Amycolatopsis</taxon>
    </lineage>
</organism>
<reference evidence="3" key="1">
    <citation type="journal article" date="2019" name="Int. J. Syst. Evol. Microbiol.">
        <title>The Global Catalogue of Microorganisms (GCM) 10K type strain sequencing project: providing services to taxonomists for standard genome sequencing and annotation.</title>
        <authorList>
            <consortium name="The Broad Institute Genomics Platform"/>
            <consortium name="The Broad Institute Genome Sequencing Center for Infectious Disease"/>
            <person name="Wu L."/>
            <person name="Ma J."/>
        </authorList>
    </citation>
    <scope>NUCLEOTIDE SEQUENCE [LARGE SCALE GENOMIC DNA]</scope>
    <source>
        <strain evidence="3">CGMCC 4.7676</strain>
    </source>
</reference>
<feature type="compositionally biased region" description="Basic and acidic residues" evidence="1">
    <location>
        <begin position="152"/>
        <end position="181"/>
    </location>
</feature>
<keyword evidence="3" id="KW-1185">Reference proteome</keyword>
<evidence type="ECO:0000256" key="1">
    <source>
        <dbReference type="SAM" id="MobiDB-lite"/>
    </source>
</evidence>
<feature type="region of interest" description="Disordered" evidence="1">
    <location>
        <begin position="22"/>
        <end position="57"/>
    </location>
</feature>